<organism evidence="1 2">
    <name type="scientific">Rhodococcus cercidiphylli</name>
    <dbReference type="NCBI Taxonomy" id="489916"/>
    <lineage>
        <taxon>Bacteria</taxon>
        <taxon>Bacillati</taxon>
        <taxon>Actinomycetota</taxon>
        <taxon>Actinomycetes</taxon>
        <taxon>Mycobacteriales</taxon>
        <taxon>Nocardiaceae</taxon>
        <taxon>Rhodococcus</taxon>
    </lineage>
</organism>
<dbReference type="EC" id="2.8.3.-" evidence="1"/>
<reference evidence="1 2" key="1">
    <citation type="submission" date="2023-10" db="EMBL/GenBank/DDBJ databases">
        <title>Development of a sustainable strategy for remediation of hydrocarbon-contaminated territories based on the waste exchange concept.</title>
        <authorList>
            <person name="Krivoruchko A."/>
        </authorList>
    </citation>
    <scope>NUCLEOTIDE SEQUENCE [LARGE SCALE GENOMIC DNA]</scope>
    <source>
        <strain evidence="1 2">IEGM 1322</strain>
    </source>
</reference>
<dbReference type="EMBL" id="JAWLKE010000003">
    <property type="protein sequence ID" value="MDV6230568.1"/>
    <property type="molecule type" value="Genomic_DNA"/>
</dbReference>
<name>A0ABU4AWG2_9NOCA</name>
<proteinExistence type="predicted"/>
<dbReference type="GO" id="GO:0016740">
    <property type="term" value="F:transferase activity"/>
    <property type="evidence" value="ECO:0007669"/>
    <property type="project" value="UniProtKB-KW"/>
</dbReference>
<sequence>MTGILDGIKVVELASWTFVPAAGAVLADWGADVIKVEDTKAGDPGRALVVGGLRRDKARADADFMLEIGNRGKRSIGLDLKSEKGHEYLAKLLADADVFLTNWLPAPLERANLTFEQVKAINPNIIVARGSGQGSRGPDRNRGGFDSASFMARGGVAYALSPDDAEYPLGQGPAFGDLPSGMTLAGGVIGALYHREKTGEATTVDVSLLAQAMWTMAPDILASDFFGVDRIPVPPVGSSVNPVTHKYRTLDDRWIQLVFLQPDKFWANFCHRVGLSELAEDPRFVPSANLIANTNEAAALLRDHFLTRDLEHWTKVLADEPGVWSALASPQEVLVDPQASSNGYLIENKDDNGVDYRVVAPPVQYGNVTPEPSRAPEHGQHTEEILLELGLSWGDIAEAKDSGSVL</sequence>
<evidence type="ECO:0000313" key="2">
    <source>
        <dbReference type="Proteomes" id="UP001185899"/>
    </source>
</evidence>
<comment type="caution">
    <text evidence="1">The sequence shown here is derived from an EMBL/GenBank/DDBJ whole genome shotgun (WGS) entry which is preliminary data.</text>
</comment>
<dbReference type="Proteomes" id="UP001185899">
    <property type="component" value="Unassembled WGS sequence"/>
</dbReference>
<accession>A0ABU4AWG2</accession>
<dbReference type="PANTHER" id="PTHR48228:SF2">
    <property type="entry name" value="E-CINNAMOYL-COA:R-PHENYLLACTATE COA TRANSFERASE LARGE SUBUNIT"/>
    <property type="match status" value="1"/>
</dbReference>
<dbReference type="RefSeq" id="WP_032375039.1">
    <property type="nucleotide sequence ID" value="NZ_JAWLKE010000003.1"/>
</dbReference>
<dbReference type="PANTHER" id="PTHR48228">
    <property type="entry name" value="SUCCINYL-COA--D-CITRAMALATE COA-TRANSFERASE"/>
    <property type="match status" value="1"/>
</dbReference>
<dbReference type="InterPro" id="IPR003673">
    <property type="entry name" value="CoA-Trfase_fam_III"/>
</dbReference>
<dbReference type="Gene3D" id="3.30.1540.10">
    <property type="entry name" value="formyl-coa transferase, domain 3"/>
    <property type="match status" value="1"/>
</dbReference>
<dbReference type="Gene3D" id="3.40.50.10540">
    <property type="entry name" value="Crotonobetainyl-coa:carnitine coa-transferase, domain 1"/>
    <property type="match status" value="1"/>
</dbReference>
<dbReference type="SUPFAM" id="SSF89796">
    <property type="entry name" value="CoA-transferase family III (CaiB/BaiF)"/>
    <property type="match status" value="1"/>
</dbReference>
<keyword evidence="2" id="KW-1185">Reference proteome</keyword>
<dbReference type="InterPro" id="IPR050509">
    <property type="entry name" value="CoA-transferase_III"/>
</dbReference>
<keyword evidence="1" id="KW-0808">Transferase</keyword>
<dbReference type="Pfam" id="PF02515">
    <property type="entry name" value="CoA_transf_3"/>
    <property type="match status" value="1"/>
</dbReference>
<gene>
    <name evidence="1" type="ORF">R3P95_08410</name>
</gene>
<dbReference type="InterPro" id="IPR023606">
    <property type="entry name" value="CoA-Trfase_III_dom_1_sf"/>
</dbReference>
<dbReference type="InterPro" id="IPR044855">
    <property type="entry name" value="CoA-Trfase_III_dom3_sf"/>
</dbReference>
<protein>
    <submittedName>
        <fullName evidence="1">CoA transferase</fullName>
        <ecNumber evidence="1">2.8.3.-</ecNumber>
    </submittedName>
</protein>
<evidence type="ECO:0000313" key="1">
    <source>
        <dbReference type="EMBL" id="MDV6230568.1"/>
    </source>
</evidence>